<accession>A0ABR1JJC0</accession>
<reference evidence="1 2" key="1">
    <citation type="submission" date="2024-01" db="EMBL/GenBank/DDBJ databases">
        <title>A draft genome for the cacao thread blight pathogen Marasmiellus scandens.</title>
        <authorList>
            <person name="Baruah I.K."/>
            <person name="Leung J."/>
            <person name="Bukari Y."/>
            <person name="Amoako-Attah I."/>
            <person name="Meinhardt L.W."/>
            <person name="Bailey B.A."/>
            <person name="Cohen S.P."/>
        </authorList>
    </citation>
    <scope>NUCLEOTIDE SEQUENCE [LARGE SCALE GENOMIC DNA]</scope>
    <source>
        <strain evidence="1 2">GH-19</strain>
    </source>
</reference>
<dbReference type="Proteomes" id="UP001498398">
    <property type="component" value="Unassembled WGS sequence"/>
</dbReference>
<dbReference type="Gene3D" id="3.80.10.10">
    <property type="entry name" value="Ribonuclease Inhibitor"/>
    <property type="match status" value="1"/>
</dbReference>
<sequence>MIFLLCLPSYPRRQTTNSCTPYELSSVCVGWRDVAYGSPWLWTDLNIDVSLLSSEAPFAITTWLTRSKKLPLSIYMRGQFSYEGQPIPAQVDVISSVLKESYRWQHVHFDLRDQFPHESDDDECGWLEDIIYDALQDEGLPSLESLSLIMAERETVFHPLIESRLLRDAPDLRSLILKGDLFKFTIDDEKRDGSEWRDFTVSWPRLENLHIRDCALGTLIHFLYCDAFKNLSTLSLKDISYKGRVGYSIVFHQMTALTIQGPVDSDTAQTLSGLSRCITCPALKSLKLLSMFMFMRVDHLAKQLAQFLGKIGCSSSLTSLYLCGVRDRNALILGCLPSIEEFTFVEPAPKLRCLDITIRTSDVMLEIKQLVEMVEYRQKSDEYALERVSLRVEERAKKWLDEENIRQGLDSLKQLGGRLVLNVVVVPNEVEEEEED</sequence>
<comment type="caution">
    <text evidence="1">The sequence shown here is derived from an EMBL/GenBank/DDBJ whole genome shotgun (WGS) entry which is preliminary data.</text>
</comment>
<organism evidence="1 2">
    <name type="scientific">Marasmiellus scandens</name>
    <dbReference type="NCBI Taxonomy" id="2682957"/>
    <lineage>
        <taxon>Eukaryota</taxon>
        <taxon>Fungi</taxon>
        <taxon>Dikarya</taxon>
        <taxon>Basidiomycota</taxon>
        <taxon>Agaricomycotina</taxon>
        <taxon>Agaricomycetes</taxon>
        <taxon>Agaricomycetidae</taxon>
        <taxon>Agaricales</taxon>
        <taxon>Marasmiineae</taxon>
        <taxon>Omphalotaceae</taxon>
        <taxon>Marasmiellus</taxon>
    </lineage>
</organism>
<evidence type="ECO:0008006" key="3">
    <source>
        <dbReference type="Google" id="ProtNLM"/>
    </source>
</evidence>
<dbReference type="SUPFAM" id="SSF52047">
    <property type="entry name" value="RNI-like"/>
    <property type="match status" value="1"/>
</dbReference>
<dbReference type="InterPro" id="IPR032675">
    <property type="entry name" value="LRR_dom_sf"/>
</dbReference>
<protein>
    <recommendedName>
        <fullName evidence="3">F-box domain-containing protein</fullName>
    </recommendedName>
</protein>
<evidence type="ECO:0000313" key="2">
    <source>
        <dbReference type="Proteomes" id="UP001498398"/>
    </source>
</evidence>
<dbReference type="EMBL" id="JBANRG010000014">
    <property type="protein sequence ID" value="KAK7461022.1"/>
    <property type="molecule type" value="Genomic_DNA"/>
</dbReference>
<gene>
    <name evidence="1" type="ORF">VKT23_008950</name>
</gene>
<name>A0ABR1JJC0_9AGAR</name>
<keyword evidence="2" id="KW-1185">Reference proteome</keyword>
<evidence type="ECO:0000313" key="1">
    <source>
        <dbReference type="EMBL" id="KAK7461022.1"/>
    </source>
</evidence>
<proteinExistence type="predicted"/>